<reference evidence="8 9" key="1">
    <citation type="submission" date="2014-03" db="EMBL/GenBank/DDBJ databases">
        <title>Draft Genome of Photorhabdus luminescens BA1, an Egyptian Isolate.</title>
        <authorList>
            <person name="Ghazal S."/>
            <person name="Hurst S.G.IV."/>
            <person name="Morris K."/>
            <person name="Thomas K."/>
            <person name="Tisa L.S."/>
        </authorList>
    </citation>
    <scope>NUCLEOTIDE SEQUENCE [LARGE SCALE GENOMIC DNA]</scope>
    <source>
        <strain evidence="8 9">BA1</strain>
    </source>
</reference>
<dbReference type="GO" id="GO:0098046">
    <property type="term" value="C:type V protein secretion system complex"/>
    <property type="evidence" value="ECO:0007669"/>
    <property type="project" value="TreeGrafter"/>
</dbReference>
<evidence type="ECO:0000256" key="1">
    <source>
        <dbReference type="ARBA" id="ARBA00022452"/>
    </source>
</evidence>
<dbReference type="Pfam" id="PF03865">
    <property type="entry name" value="ShlB"/>
    <property type="match status" value="1"/>
</dbReference>
<dbReference type="AlphaFoldDB" id="A0A022PFQ6"/>
<evidence type="ECO:0000256" key="4">
    <source>
        <dbReference type="SAM" id="SignalP"/>
    </source>
</evidence>
<feature type="domain" description="Haemolysin activator HlyB C-terminal" evidence="5">
    <location>
        <begin position="209"/>
        <end position="517"/>
    </location>
</feature>
<dbReference type="PIRSF" id="PIRSF029745">
    <property type="entry name" value="FhaC"/>
    <property type="match status" value="1"/>
</dbReference>
<dbReference type="Pfam" id="PF08479">
    <property type="entry name" value="POTRA_2"/>
    <property type="match status" value="1"/>
</dbReference>
<protein>
    <submittedName>
        <fullName evidence="8">Hemolysin activation/secretion protein</fullName>
    </submittedName>
</protein>
<dbReference type="InterPro" id="IPR051544">
    <property type="entry name" value="TPS_OM_transporter"/>
</dbReference>
<dbReference type="InterPro" id="IPR027282">
    <property type="entry name" value="TPS"/>
</dbReference>
<dbReference type="InterPro" id="IPR013686">
    <property type="entry name" value="Polypept-transport_assoc_ShlB"/>
</dbReference>
<feature type="signal peptide" evidence="4">
    <location>
        <begin position="1"/>
        <end position="19"/>
    </location>
</feature>
<evidence type="ECO:0000259" key="5">
    <source>
        <dbReference type="Pfam" id="PF03865"/>
    </source>
</evidence>
<dbReference type="Proteomes" id="UP000023464">
    <property type="component" value="Unassembled WGS sequence"/>
</dbReference>
<dbReference type="PANTHER" id="PTHR34597">
    <property type="entry name" value="SLR1661 PROTEIN"/>
    <property type="match status" value="1"/>
</dbReference>
<keyword evidence="1" id="KW-1134">Transmembrane beta strand</keyword>
<feature type="chain" id="PRO_5001503346" evidence="4">
    <location>
        <begin position="20"/>
        <end position="555"/>
    </location>
</feature>
<dbReference type="InterPro" id="IPR035251">
    <property type="entry name" value="ShlB_POTRA"/>
</dbReference>
<feature type="domain" description="ShlB POTRA" evidence="7">
    <location>
        <begin position="154"/>
        <end position="204"/>
    </location>
</feature>
<comment type="caution">
    <text evidence="8">The sequence shown here is derived from an EMBL/GenBank/DDBJ whole genome shotgun (WGS) entry which is preliminary data.</text>
</comment>
<dbReference type="PATRIC" id="fig|1393736.3.peg.4313"/>
<dbReference type="PANTHER" id="PTHR34597:SF3">
    <property type="entry name" value="OUTER MEMBRANE TRANSPORTER CDIB"/>
    <property type="match status" value="1"/>
</dbReference>
<keyword evidence="9" id="KW-1185">Reference proteome</keyword>
<evidence type="ECO:0000259" key="7">
    <source>
        <dbReference type="Pfam" id="PF17287"/>
    </source>
</evidence>
<evidence type="ECO:0000313" key="8">
    <source>
        <dbReference type="EMBL" id="EYU13295.1"/>
    </source>
</evidence>
<gene>
    <name evidence="8" type="ORF">BA1DRAFT_04229</name>
</gene>
<dbReference type="Gene3D" id="3.10.20.310">
    <property type="entry name" value="membrane protein fhac"/>
    <property type="match status" value="1"/>
</dbReference>
<dbReference type="Gene3D" id="2.40.160.50">
    <property type="entry name" value="membrane protein fhac: a member of the omp85/tpsb transporter family"/>
    <property type="match status" value="1"/>
</dbReference>
<keyword evidence="3" id="KW-0998">Cell outer membrane</keyword>
<keyword evidence="4" id="KW-0732">Signal</keyword>
<keyword evidence="1" id="KW-0472">Membrane</keyword>
<proteinExistence type="predicted"/>
<keyword evidence="2" id="KW-0812">Transmembrane</keyword>
<evidence type="ECO:0000256" key="2">
    <source>
        <dbReference type="ARBA" id="ARBA00022692"/>
    </source>
</evidence>
<dbReference type="Pfam" id="PF17287">
    <property type="entry name" value="POTRA_3"/>
    <property type="match status" value="1"/>
</dbReference>
<sequence>MIKRISILILGCISFQIIASPAEVNDNLPMTEARRTLQDSSREINQLIEQRRYQQLKQQANTVPESTSAPVLPESKQCLPLTGVYLKGISLLSVRDLSTLSALSPECISSHDINRLSHELTHLYISKGYITARIQFIAPNADGELGLNLIEGFIEKIEGGDRWVNSRMLFPGLEKQPLNITQLDQGLDQANRLQSNKVTLDILPGTVNGGSVIKLHNQRSKPWLLNIKTDNYGQKSTGKWLVRTNISFDSPFGLSDFISLNASSTLDSPSNRYSRAYTLLYSVPYGAATFSGFGSYSQYASRPHLQMRTIKIYGDTQQIGMRSDFAFYRNQSQINSVSGQLTYKNYNNYIDNAKIGVSSQTLSVFELGVNHLHIIPTGLITLNLSVEQGLPWFGAQIGTAYLDKQFTKGKLMVNLHQRFMLFNSSYQLNNLFYGQYNRRGLPGVEWLNITDRNAVRGFSKNTLSGDNGWYLQNTLSRTFPLASSTLSLRIGIDTGRVQGYRSPQGWQSSAGISSGATLKYQRMVFDIETSRGKLFSNRQASDEPIQVLVRFSYTF</sequence>
<dbReference type="EMBL" id="JFGV01000097">
    <property type="protein sequence ID" value="EYU13295.1"/>
    <property type="molecule type" value="Genomic_DNA"/>
</dbReference>
<organism evidence="8 9">
    <name type="scientific">Photorhabdus aegyptia</name>
    <dbReference type="NCBI Taxonomy" id="2805098"/>
    <lineage>
        <taxon>Bacteria</taxon>
        <taxon>Pseudomonadati</taxon>
        <taxon>Pseudomonadota</taxon>
        <taxon>Gammaproteobacteria</taxon>
        <taxon>Enterobacterales</taxon>
        <taxon>Morganellaceae</taxon>
        <taxon>Photorhabdus</taxon>
    </lineage>
</organism>
<feature type="domain" description="Polypeptide-transport-associated ShlB-type" evidence="6">
    <location>
        <begin position="79"/>
        <end position="152"/>
    </location>
</feature>
<dbReference type="GO" id="GO:0046819">
    <property type="term" value="P:protein secretion by the type V secretion system"/>
    <property type="evidence" value="ECO:0007669"/>
    <property type="project" value="TreeGrafter"/>
</dbReference>
<evidence type="ECO:0000313" key="9">
    <source>
        <dbReference type="Proteomes" id="UP000023464"/>
    </source>
</evidence>
<name>A0A022PFQ6_9GAMM</name>
<dbReference type="InterPro" id="IPR005565">
    <property type="entry name" value="Hemolysn_activator_HlyB_C"/>
</dbReference>
<accession>A0A022PFQ6</accession>
<dbReference type="RefSeq" id="WP_036783170.1">
    <property type="nucleotide sequence ID" value="NZ_CAWLTM010000018.1"/>
</dbReference>
<evidence type="ECO:0000259" key="6">
    <source>
        <dbReference type="Pfam" id="PF08479"/>
    </source>
</evidence>
<evidence type="ECO:0000256" key="3">
    <source>
        <dbReference type="ARBA" id="ARBA00023237"/>
    </source>
</evidence>
<dbReference type="GO" id="GO:0008320">
    <property type="term" value="F:protein transmembrane transporter activity"/>
    <property type="evidence" value="ECO:0007669"/>
    <property type="project" value="TreeGrafter"/>
</dbReference>